<dbReference type="RefSeq" id="WP_158202746.1">
    <property type="nucleotide sequence ID" value="NZ_WSZK01000001.1"/>
</dbReference>
<sequence length="187" mass="20434">MIGIDAFCPRSGAPLTDDRHYDADGRGLRAVSDDDAALAAGTAGELTGGAIRSSRPALVAYFRRCHARHEPVDTDLYGTAALLVYRLLHARETQPPDVVVWYALLCRLDALGHDTEWMHAHAALRCPVCHGRLRYERIGDDLTARCAVRCSPEGDAALETLRHDVVSLYDDAFDDAAPLPADSVFHL</sequence>
<evidence type="ECO:0000313" key="1">
    <source>
        <dbReference type="EMBL" id="MWG33021.1"/>
    </source>
</evidence>
<dbReference type="OrthoDB" id="212263at2157"/>
<dbReference type="AlphaFoldDB" id="A0A6B0GGY6"/>
<protein>
    <submittedName>
        <fullName evidence="1">Uncharacterized protein</fullName>
    </submittedName>
</protein>
<accession>A0A6B0GGY6</accession>
<reference evidence="1 2" key="1">
    <citation type="submission" date="2019-12" db="EMBL/GenBank/DDBJ databases">
        <title>Halocatena pleomorpha gen. nov. sp. nov., an extremely halophilic archaeon of family Halobacteriaceae isolated from saltpan soil.</title>
        <authorList>
            <person name="Pal Y."/>
            <person name="Verma A."/>
            <person name="Krishnamurthi S."/>
            <person name="Kumar P."/>
        </authorList>
    </citation>
    <scope>NUCLEOTIDE SEQUENCE [LARGE SCALE GENOMIC DNA]</scope>
    <source>
        <strain evidence="1 2">JCM 16495</strain>
    </source>
</reference>
<gene>
    <name evidence="1" type="ORF">GQS65_00705</name>
</gene>
<evidence type="ECO:0000313" key="2">
    <source>
        <dbReference type="Proteomes" id="UP000451471"/>
    </source>
</evidence>
<name>A0A6B0GGY6_9EURY</name>
<proteinExistence type="predicted"/>
<dbReference type="Proteomes" id="UP000451471">
    <property type="component" value="Unassembled WGS sequence"/>
</dbReference>
<organism evidence="1 2">
    <name type="scientific">Halomarina oriensis</name>
    <dbReference type="NCBI Taxonomy" id="671145"/>
    <lineage>
        <taxon>Archaea</taxon>
        <taxon>Methanobacteriati</taxon>
        <taxon>Methanobacteriota</taxon>
        <taxon>Stenosarchaea group</taxon>
        <taxon>Halobacteria</taxon>
        <taxon>Halobacteriales</taxon>
        <taxon>Natronomonadaceae</taxon>
        <taxon>Halomarina</taxon>
    </lineage>
</organism>
<keyword evidence="2" id="KW-1185">Reference proteome</keyword>
<comment type="caution">
    <text evidence="1">The sequence shown here is derived from an EMBL/GenBank/DDBJ whole genome shotgun (WGS) entry which is preliminary data.</text>
</comment>
<dbReference type="EMBL" id="WSZK01000001">
    <property type="protein sequence ID" value="MWG33021.1"/>
    <property type="molecule type" value="Genomic_DNA"/>
</dbReference>